<keyword evidence="4" id="KW-1185">Reference proteome</keyword>
<proteinExistence type="predicted"/>
<dbReference type="InterPro" id="IPR027994">
    <property type="entry name" value="WxL_dom"/>
</dbReference>
<protein>
    <submittedName>
        <fullName evidence="3">WxL domain-containing protein</fullName>
    </submittedName>
</protein>
<comment type="caution">
    <text evidence="3">The sequence shown here is derived from an EMBL/GenBank/DDBJ whole genome shotgun (WGS) entry which is preliminary data.</text>
</comment>
<evidence type="ECO:0000256" key="1">
    <source>
        <dbReference type="SAM" id="MobiDB-lite"/>
    </source>
</evidence>
<dbReference type="Pfam" id="PF13731">
    <property type="entry name" value="WxL"/>
    <property type="match status" value="1"/>
</dbReference>
<gene>
    <name evidence="3" type="ORF">AALM99_05775</name>
</gene>
<evidence type="ECO:0000313" key="3">
    <source>
        <dbReference type="EMBL" id="MEY8537949.1"/>
    </source>
</evidence>
<reference evidence="3 4" key="1">
    <citation type="submission" date="2024-03" db="EMBL/GenBank/DDBJ databases">
        <title>Mouse gut bacterial collection (mGBC) of GemPharmatech.</title>
        <authorList>
            <person name="He Y."/>
            <person name="Dong L."/>
            <person name="Wu D."/>
            <person name="Gao X."/>
            <person name="Lin Z."/>
        </authorList>
    </citation>
    <scope>NUCLEOTIDE SEQUENCE [LARGE SCALE GENOMIC DNA]</scope>
    <source>
        <strain evidence="3 4">20-218</strain>
    </source>
</reference>
<organism evidence="3 4">
    <name type="scientific">Lactococcus muris</name>
    <dbReference type="NCBI Taxonomy" id="2941330"/>
    <lineage>
        <taxon>Bacteria</taxon>
        <taxon>Bacillati</taxon>
        <taxon>Bacillota</taxon>
        <taxon>Bacilli</taxon>
        <taxon>Lactobacillales</taxon>
        <taxon>Streptococcaceae</taxon>
        <taxon>Lactococcus</taxon>
    </lineage>
</organism>
<accession>A0ABV4D9L6</accession>
<evidence type="ECO:0000313" key="4">
    <source>
        <dbReference type="Proteomes" id="UP001565242"/>
    </source>
</evidence>
<feature type="region of interest" description="Disordered" evidence="1">
    <location>
        <begin position="39"/>
        <end position="74"/>
    </location>
</feature>
<feature type="domain" description="WxL" evidence="2">
    <location>
        <begin position="28"/>
        <end position="255"/>
    </location>
</feature>
<dbReference type="Proteomes" id="UP001565242">
    <property type="component" value="Unassembled WGS sequence"/>
</dbReference>
<dbReference type="EMBL" id="JBCLSQ010000011">
    <property type="protein sequence ID" value="MEY8537949.1"/>
    <property type="molecule type" value="Genomic_DNA"/>
</dbReference>
<evidence type="ECO:0000259" key="2">
    <source>
        <dbReference type="Pfam" id="PF13731"/>
    </source>
</evidence>
<dbReference type="RefSeq" id="WP_369918162.1">
    <property type="nucleotide sequence ID" value="NZ_JBCLSQ010000011.1"/>
</dbReference>
<sequence length="258" mass="28965">MYIKMIIFSLWLFLSLQFVLIGAADDKTRAYRGNAELTYTPSDTVSPPVNPENPDVPAEPINPDDTEPNKGTGGNLSIDFASSFDFGMNEISNKNQVYFAQAQRYYNSSLVTPNFIQITDNRGTLKGWTLKVYEEKQFKTRKSSKYEELKGASLSFLKSTAVTNGDSKHPKPYEVINLTPGVETMIAQAERGEGAGTWIIRWGGKEDLFKKELFAGKEKLEKYFTTSVSLYVPGITPKAPADYRTKLTWILSELPDNQ</sequence>
<name>A0ABV4D9L6_9LACT</name>